<protein>
    <submittedName>
        <fullName evidence="9">Carboxypeptidase regulatory-like domain-containing protein</fullName>
    </submittedName>
</protein>
<keyword evidence="7" id="KW-0732">Signal</keyword>
<dbReference type="Pfam" id="PF25183">
    <property type="entry name" value="OMP_b-brl_4"/>
    <property type="match status" value="1"/>
</dbReference>
<gene>
    <name evidence="9" type="ORF">Lysil_1948</name>
</gene>
<keyword evidence="9" id="KW-0645">Protease</keyword>
<keyword evidence="9" id="KW-0121">Carboxypeptidase</keyword>
<dbReference type="RefSeq" id="WP_103075438.1">
    <property type="nucleotide sequence ID" value="NZ_NPZB01000002.1"/>
</dbReference>
<proteinExistence type="predicted"/>
<dbReference type="EMBL" id="NPZB01000002">
    <property type="protein sequence ID" value="PNS07772.1"/>
    <property type="molecule type" value="Genomic_DNA"/>
</dbReference>
<dbReference type="InterPro" id="IPR036942">
    <property type="entry name" value="Beta-barrel_TonB_sf"/>
</dbReference>
<dbReference type="Gene3D" id="2.60.40.1120">
    <property type="entry name" value="Carboxypeptidase-like, regulatory domain"/>
    <property type="match status" value="1"/>
</dbReference>
<dbReference type="Proteomes" id="UP000236220">
    <property type="component" value="Unassembled WGS sequence"/>
</dbReference>
<evidence type="ECO:0000256" key="2">
    <source>
        <dbReference type="ARBA" id="ARBA00022448"/>
    </source>
</evidence>
<dbReference type="Gene3D" id="2.170.130.10">
    <property type="entry name" value="TonB-dependent receptor, plug domain"/>
    <property type="match status" value="1"/>
</dbReference>
<feature type="signal peptide" evidence="7">
    <location>
        <begin position="1"/>
        <end position="25"/>
    </location>
</feature>
<keyword evidence="10" id="KW-1185">Reference proteome</keyword>
<keyword evidence="9" id="KW-0378">Hydrolase</keyword>
<comment type="caution">
    <text evidence="9">The sequence shown here is derived from an EMBL/GenBank/DDBJ whole genome shotgun (WGS) entry which is preliminary data.</text>
</comment>
<reference evidence="9 10" key="1">
    <citation type="submission" date="2017-08" db="EMBL/GenBank/DDBJ databases">
        <title>Lysobacter sylvestris genome.</title>
        <authorList>
            <person name="Zhang D.-C."/>
            <person name="Albuquerque L."/>
            <person name="Franca L."/>
            <person name="Froufe H.J.C."/>
            <person name="Barroso C."/>
            <person name="Egas C."/>
            <person name="Da Costa M."/>
            <person name="Margesin R."/>
        </authorList>
    </citation>
    <scope>NUCLEOTIDE SEQUENCE [LARGE SCALE GENOMIC DNA]</scope>
    <source>
        <strain evidence="9 10">AM20-91</strain>
    </source>
</reference>
<dbReference type="GO" id="GO:0009279">
    <property type="term" value="C:cell outer membrane"/>
    <property type="evidence" value="ECO:0007669"/>
    <property type="project" value="UniProtKB-SubCell"/>
</dbReference>
<dbReference type="SUPFAM" id="SSF49464">
    <property type="entry name" value="Carboxypeptidase regulatory domain-like"/>
    <property type="match status" value="1"/>
</dbReference>
<dbReference type="InterPro" id="IPR039426">
    <property type="entry name" value="TonB-dep_rcpt-like"/>
</dbReference>
<sequence>MAHSLRAARLSLSIAALLAATPLLAQNVTTSAVAGRVLDASGKPVAGATITITHEPTGTVKEVSTDGEGRFGAQGLRVGGPFDIKVKSGAGTADQEGVFLQLGQTTPVNFNLNAAAGSELGTVTVTGSKLAQIFKPDNKGLSTVVSTRQLHDTPQGNRSIDDVARLDPRVNVLDPGLGTISIAGMNNRYNSVSVDGVSQSDPFGLNANGLPYLKSPISAETIAAYNISPSNYDVISDSVGADVNAVTKSGGNQYHGSLYYSYRDSGKLMGKAGWLQPDTRGYKYTGFDRDRVYGFTFGGPIIEDKLFFFLSAEHEKTSGIGADSLNGLDPSLGQGASTSGKVSPGDLQKVIDIATKLGLKPGVFGGASALAYDDKRYLAKFDWNINNNHRVSLALQRNKNLQPAVGGNGPNSVGLTSYTYTKAITTDNYVVHLFDDWTDSFTTETKIGLQHFVQDTTAPWQQPAVSVNLDPAGKGPTVNLGEERYRHYNHIDTRKFTLFAAGTYTVGSHAIKGGFDYQRNKIYNMFGQAEFGVYSFYGLANFANAQYQRYDLYHPAPGYALNDIAGAWTYSQLSPFIQDTWQVNDRLSMQYGVRVDVPRASAKPVYNANFANTFGYANNTTVGAKNYVIEPRFSFNYTFNTKYQTQLRGGVGLFQTSPPTVWMTNPYQNNGVTLASYTSFAPATAPFSADPMNQPIPTGSNPAGSIDVIDPNFKLPTVWKASLAIDRETPVWGLVASAEYLHIQVQNGVLYQAVNFGAPTGTLPDGRLSYWNPNLAPGKAPAGSDALYNQNRAYNTASTLLGNTHKGKSDSLTLALTKPLSHGFSGSFSYTLSHATEVDPGADTVAFDGYRRNARTNPNSDIATVSNYNIPRTVKLALNWEHKFFGNYRTQASLFYSGRSGNPYTWVFGNDANGDSVAGWDPAYIPGVNDPKVAYAAGTSAKAISQFQDYLAGDYYLATHRGQIADRNGAHAPWSNTLDFGFTQELPGIFKGNKGEFRLDLHNLLNLLNKHWGQTSTVGTYPARTLVNYAGVNAQGQYLYSLPTDKNGNYAPQALQVYDGGFYDPSRVVSRWSLMATVRYTF</sequence>
<feature type="chain" id="PRO_5014322676" evidence="7">
    <location>
        <begin position="26"/>
        <end position="1082"/>
    </location>
</feature>
<dbReference type="OrthoDB" id="9768147at2"/>
<evidence type="ECO:0000313" key="10">
    <source>
        <dbReference type="Proteomes" id="UP000236220"/>
    </source>
</evidence>
<dbReference type="PANTHER" id="PTHR30069">
    <property type="entry name" value="TONB-DEPENDENT OUTER MEMBRANE RECEPTOR"/>
    <property type="match status" value="1"/>
</dbReference>
<dbReference type="SUPFAM" id="SSF56935">
    <property type="entry name" value="Porins"/>
    <property type="match status" value="1"/>
</dbReference>
<dbReference type="InterPro" id="IPR008969">
    <property type="entry name" value="CarboxyPept-like_regulatory"/>
</dbReference>
<keyword evidence="6" id="KW-0998">Cell outer membrane</keyword>
<dbReference type="InterPro" id="IPR037066">
    <property type="entry name" value="Plug_dom_sf"/>
</dbReference>
<evidence type="ECO:0000259" key="8">
    <source>
        <dbReference type="Pfam" id="PF25183"/>
    </source>
</evidence>
<dbReference type="GO" id="GO:0004180">
    <property type="term" value="F:carboxypeptidase activity"/>
    <property type="evidence" value="ECO:0007669"/>
    <property type="project" value="UniProtKB-KW"/>
</dbReference>
<keyword evidence="2" id="KW-0813">Transport</keyword>
<evidence type="ECO:0000256" key="6">
    <source>
        <dbReference type="ARBA" id="ARBA00023237"/>
    </source>
</evidence>
<accession>A0A2K1PYA1</accession>
<dbReference type="PANTHER" id="PTHR30069:SF46">
    <property type="entry name" value="OAR PROTEIN"/>
    <property type="match status" value="1"/>
</dbReference>
<evidence type="ECO:0000313" key="9">
    <source>
        <dbReference type="EMBL" id="PNS07772.1"/>
    </source>
</evidence>
<evidence type="ECO:0000256" key="1">
    <source>
        <dbReference type="ARBA" id="ARBA00004571"/>
    </source>
</evidence>
<dbReference type="AlphaFoldDB" id="A0A2K1PYA1"/>
<keyword evidence="3" id="KW-1134">Transmembrane beta strand</keyword>
<dbReference type="GO" id="GO:0044718">
    <property type="term" value="P:siderophore transmembrane transport"/>
    <property type="evidence" value="ECO:0007669"/>
    <property type="project" value="TreeGrafter"/>
</dbReference>
<comment type="subcellular location">
    <subcellularLocation>
        <location evidence="1">Cell outer membrane</location>
        <topology evidence="1">Multi-pass membrane protein</topology>
    </subcellularLocation>
</comment>
<dbReference type="InterPro" id="IPR057601">
    <property type="entry name" value="Oar-like_b-barrel"/>
</dbReference>
<dbReference type="Pfam" id="PF13620">
    <property type="entry name" value="CarboxypepD_reg"/>
    <property type="match status" value="1"/>
</dbReference>
<evidence type="ECO:0000256" key="3">
    <source>
        <dbReference type="ARBA" id="ARBA00022452"/>
    </source>
</evidence>
<evidence type="ECO:0000256" key="4">
    <source>
        <dbReference type="ARBA" id="ARBA00022692"/>
    </source>
</evidence>
<dbReference type="Gene3D" id="2.40.170.20">
    <property type="entry name" value="TonB-dependent receptor, beta-barrel domain"/>
    <property type="match status" value="1"/>
</dbReference>
<keyword evidence="5" id="KW-0472">Membrane</keyword>
<organism evidence="9 10">
    <name type="scientific">Solilutibacter silvestris</name>
    <dbReference type="NCBI Taxonomy" id="1645665"/>
    <lineage>
        <taxon>Bacteria</taxon>
        <taxon>Pseudomonadati</taxon>
        <taxon>Pseudomonadota</taxon>
        <taxon>Gammaproteobacteria</taxon>
        <taxon>Lysobacterales</taxon>
        <taxon>Lysobacteraceae</taxon>
        <taxon>Solilutibacter</taxon>
    </lineage>
</organism>
<evidence type="ECO:0000256" key="7">
    <source>
        <dbReference type="SAM" id="SignalP"/>
    </source>
</evidence>
<evidence type="ECO:0000256" key="5">
    <source>
        <dbReference type="ARBA" id="ARBA00023136"/>
    </source>
</evidence>
<feature type="domain" description="TonB-dependent transporter Oar-like beta-barrel" evidence="8">
    <location>
        <begin position="246"/>
        <end position="1009"/>
    </location>
</feature>
<name>A0A2K1PYA1_9GAMM</name>
<keyword evidence="4" id="KW-0812">Transmembrane</keyword>
<dbReference type="GO" id="GO:0015344">
    <property type="term" value="F:siderophore uptake transmembrane transporter activity"/>
    <property type="evidence" value="ECO:0007669"/>
    <property type="project" value="TreeGrafter"/>
</dbReference>